<comment type="caution">
    <text evidence="2">The sequence shown here is derived from an EMBL/GenBank/DDBJ whole genome shotgun (WGS) entry which is preliminary data.</text>
</comment>
<dbReference type="EMBL" id="JAAHFQ010000610">
    <property type="protein sequence ID" value="NER30652.1"/>
    <property type="molecule type" value="Genomic_DNA"/>
</dbReference>
<accession>A0A6B3NJL8</accession>
<feature type="compositionally biased region" description="Low complexity" evidence="1">
    <location>
        <begin position="188"/>
        <end position="204"/>
    </location>
</feature>
<evidence type="ECO:0000313" key="2">
    <source>
        <dbReference type="EMBL" id="NER30652.1"/>
    </source>
</evidence>
<feature type="region of interest" description="Disordered" evidence="1">
    <location>
        <begin position="178"/>
        <end position="204"/>
    </location>
</feature>
<proteinExistence type="predicted"/>
<organism evidence="2">
    <name type="scientific">Symploca sp. SIO1C4</name>
    <dbReference type="NCBI Taxonomy" id="2607765"/>
    <lineage>
        <taxon>Bacteria</taxon>
        <taxon>Bacillati</taxon>
        <taxon>Cyanobacteriota</taxon>
        <taxon>Cyanophyceae</taxon>
        <taxon>Coleofasciculales</taxon>
        <taxon>Coleofasciculaceae</taxon>
        <taxon>Symploca</taxon>
    </lineage>
</organism>
<reference evidence="2" key="1">
    <citation type="submission" date="2019-11" db="EMBL/GenBank/DDBJ databases">
        <title>Genomic insights into an expanded diversity of filamentous marine cyanobacteria reveals the extraordinary biosynthetic potential of Moorea and Okeania.</title>
        <authorList>
            <person name="Ferreira Leao T."/>
            <person name="Wang M."/>
            <person name="Moss N."/>
            <person name="Da Silva R."/>
            <person name="Sanders J."/>
            <person name="Nurk S."/>
            <person name="Gurevich A."/>
            <person name="Humphrey G."/>
            <person name="Reher R."/>
            <person name="Zhu Q."/>
            <person name="Belda-Ferre P."/>
            <person name="Glukhov E."/>
            <person name="Rex R."/>
            <person name="Dorrestein P.C."/>
            <person name="Knight R."/>
            <person name="Pevzner P."/>
            <person name="Gerwick W.H."/>
            <person name="Gerwick L."/>
        </authorList>
    </citation>
    <scope>NUCLEOTIDE SEQUENCE</scope>
    <source>
        <strain evidence="2">SIO1C4</strain>
    </source>
</reference>
<feature type="compositionally biased region" description="Low complexity" evidence="1">
    <location>
        <begin position="69"/>
        <end position="94"/>
    </location>
</feature>
<sequence length="211" mass="23844">MTTWITPEEAAQQINNQVSAETLKTYPTRSQKKITAEERFAKLGLLFDRERWLAGKEAFLKIIVQPEAQSQPQPAADKATTTDTPSKTDTQSDSEAQDEPYDLEKCTIRIVFTFFPKPEADSDRQVMLAASTHEDLPIADVVQFSELEPLSQPIIDILAKLEADLPNRRYRAEVRAAKANKKPRRRQPQTITTTTQSETEPQATQIKLFGL</sequence>
<evidence type="ECO:0000256" key="1">
    <source>
        <dbReference type="SAM" id="MobiDB-lite"/>
    </source>
</evidence>
<gene>
    <name evidence="2" type="ORF">F6J89_24300</name>
</gene>
<dbReference type="AlphaFoldDB" id="A0A6B3NJL8"/>
<feature type="compositionally biased region" description="Basic residues" evidence="1">
    <location>
        <begin position="178"/>
        <end position="187"/>
    </location>
</feature>
<feature type="region of interest" description="Disordered" evidence="1">
    <location>
        <begin position="69"/>
        <end position="100"/>
    </location>
</feature>
<protein>
    <submittedName>
        <fullName evidence="2">Uncharacterized protein</fullName>
    </submittedName>
</protein>
<name>A0A6B3NJL8_9CYAN</name>